<dbReference type="Gene3D" id="3.20.20.190">
    <property type="entry name" value="Phosphatidylinositol (PI) phosphodiesterase"/>
    <property type="match status" value="1"/>
</dbReference>
<dbReference type="EC" id="3.1.4.46" evidence="2"/>
<dbReference type="SUPFAM" id="SSF51695">
    <property type="entry name" value="PLC-like phosphodiesterases"/>
    <property type="match status" value="1"/>
</dbReference>
<accession>A0A392MXG6</accession>
<keyword evidence="3" id="KW-0732">Signal</keyword>
<comment type="catalytic activity">
    <reaction evidence="6">
        <text>a sn-glycero-3-phosphodiester + H2O = an alcohol + sn-glycerol 3-phosphate + H(+)</text>
        <dbReference type="Rhea" id="RHEA:12969"/>
        <dbReference type="ChEBI" id="CHEBI:15377"/>
        <dbReference type="ChEBI" id="CHEBI:15378"/>
        <dbReference type="ChEBI" id="CHEBI:30879"/>
        <dbReference type="ChEBI" id="CHEBI:57597"/>
        <dbReference type="ChEBI" id="CHEBI:83408"/>
        <dbReference type="EC" id="3.1.4.46"/>
    </reaction>
</comment>
<evidence type="ECO:0000313" key="8">
    <source>
        <dbReference type="EMBL" id="MCH91993.1"/>
    </source>
</evidence>
<dbReference type="EMBL" id="LXQA010021621">
    <property type="protein sequence ID" value="MCH91993.1"/>
    <property type="molecule type" value="Genomic_DNA"/>
</dbReference>
<keyword evidence="5" id="KW-0378">Hydrolase</keyword>
<reference evidence="8 9" key="1">
    <citation type="journal article" date="2018" name="Front. Plant Sci.">
        <title>Red Clover (Trifolium pratense) and Zigzag Clover (T. medium) - A Picture of Genomic Similarities and Differences.</title>
        <authorList>
            <person name="Dluhosova J."/>
            <person name="Istvanek J."/>
            <person name="Nedelnik J."/>
            <person name="Repkova J."/>
        </authorList>
    </citation>
    <scope>NUCLEOTIDE SEQUENCE [LARGE SCALE GENOMIC DNA]</scope>
    <source>
        <strain evidence="9">cv. 10/8</strain>
        <tissue evidence="8">Leaf</tissue>
    </source>
</reference>
<evidence type="ECO:0000256" key="4">
    <source>
        <dbReference type="ARBA" id="ARBA00022798"/>
    </source>
</evidence>
<comment type="similarity">
    <text evidence="1">Belongs to the glycerophosphoryl diester phosphodiesterase family.</text>
</comment>
<dbReference type="Proteomes" id="UP000265520">
    <property type="component" value="Unassembled WGS sequence"/>
</dbReference>
<evidence type="ECO:0000256" key="1">
    <source>
        <dbReference type="ARBA" id="ARBA00007277"/>
    </source>
</evidence>
<evidence type="ECO:0000256" key="6">
    <source>
        <dbReference type="ARBA" id="ARBA00047512"/>
    </source>
</evidence>
<evidence type="ECO:0000256" key="5">
    <source>
        <dbReference type="ARBA" id="ARBA00022801"/>
    </source>
</evidence>
<comment type="caution">
    <text evidence="8">The sequence shown here is derived from an EMBL/GenBank/DDBJ whole genome shotgun (WGS) entry which is preliminary data.</text>
</comment>
<feature type="non-terminal residue" evidence="8">
    <location>
        <position position="199"/>
    </location>
</feature>
<dbReference type="PROSITE" id="PS51704">
    <property type="entry name" value="GP_PDE"/>
    <property type="match status" value="1"/>
</dbReference>
<dbReference type="AlphaFoldDB" id="A0A392MXG6"/>
<protein>
    <recommendedName>
        <fullName evidence="2">glycerophosphodiester phosphodiesterase</fullName>
        <ecNumber evidence="2">3.1.4.46</ecNumber>
    </recommendedName>
</protein>
<feature type="domain" description="GP-PDE" evidence="7">
    <location>
        <begin position="33"/>
        <end position="199"/>
    </location>
</feature>
<gene>
    <name evidence="8" type="ORF">A2U01_0012925</name>
</gene>
<dbReference type="InterPro" id="IPR030395">
    <property type="entry name" value="GP_PDE_dom"/>
</dbReference>
<dbReference type="GO" id="GO:0006071">
    <property type="term" value="P:glycerol metabolic process"/>
    <property type="evidence" value="ECO:0007669"/>
    <property type="project" value="UniProtKB-KW"/>
</dbReference>
<dbReference type="InterPro" id="IPR017946">
    <property type="entry name" value="PLC-like_Pdiesterase_TIM-brl"/>
</dbReference>
<evidence type="ECO:0000313" key="9">
    <source>
        <dbReference type="Proteomes" id="UP000265520"/>
    </source>
</evidence>
<name>A0A392MXG6_9FABA</name>
<keyword evidence="4" id="KW-0319">Glycerol metabolism</keyword>
<dbReference type="PANTHER" id="PTHR43620">
    <property type="entry name" value="GLYCEROPHOSPHORYL DIESTER PHOSPHODIESTERASE"/>
    <property type="match status" value="1"/>
</dbReference>
<organism evidence="8 9">
    <name type="scientific">Trifolium medium</name>
    <dbReference type="NCBI Taxonomy" id="97028"/>
    <lineage>
        <taxon>Eukaryota</taxon>
        <taxon>Viridiplantae</taxon>
        <taxon>Streptophyta</taxon>
        <taxon>Embryophyta</taxon>
        <taxon>Tracheophyta</taxon>
        <taxon>Spermatophyta</taxon>
        <taxon>Magnoliopsida</taxon>
        <taxon>eudicotyledons</taxon>
        <taxon>Gunneridae</taxon>
        <taxon>Pentapetalae</taxon>
        <taxon>rosids</taxon>
        <taxon>fabids</taxon>
        <taxon>Fabales</taxon>
        <taxon>Fabaceae</taxon>
        <taxon>Papilionoideae</taxon>
        <taxon>50 kb inversion clade</taxon>
        <taxon>NPAAA clade</taxon>
        <taxon>Hologalegina</taxon>
        <taxon>IRL clade</taxon>
        <taxon>Trifolieae</taxon>
        <taxon>Trifolium</taxon>
    </lineage>
</organism>
<dbReference type="GO" id="GO:0008889">
    <property type="term" value="F:glycerophosphodiester phosphodiesterase activity"/>
    <property type="evidence" value="ECO:0007669"/>
    <property type="project" value="UniProtKB-EC"/>
</dbReference>
<proteinExistence type="inferred from homology"/>
<keyword evidence="9" id="KW-1185">Reference proteome</keyword>
<dbReference type="GO" id="GO:0006629">
    <property type="term" value="P:lipid metabolic process"/>
    <property type="evidence" value="ECO:0007669"/>
    <property type="project" value="InterPro"/>
</dbReference>
<dbReference type="PANTHER" id="PTHR43620:SF7">
    <property type="entry name" value="GLYCEROPHOSPHODIESTER PHOSPHODIESTERASE GDPD5-RELATED"/>
    <property type="match status" value="1"/>
</dbReference>
<evidence type="ECO:0000256" key="3">
    <source>
        <dbReference type="ARBA" id="ARBA00022729"/>
    </source>
</evidence>
<sequence>MEKAKHNPVRSLSKLDLNVILDVILKLDARSPPLVIAHGGFSGLFPDSSEDAYILAAGVSVPNVALWCDVQLTKDKVGICFPSVDLDNATYISDIIRNKSTSYLVNGVSTRGYFSVDYNFQDISGISLKQVIQSRSQRFDYTFPVLTVEDVVNIVAPQTPGLWLNIQHDSFYTQHNLSMKSFVLSVSRKLRVRYISSPE</sequence>
<evidence type="ECO:0000259" key="7">
    <source>
        <dbReference type="PROSITE" id="PS51704"/>
    </source>
</evidence>
<evidence type="ECO:0000256" key="2">
    <source>
        <dbReference type="ARBA" id="ARBA00012247"/>
    </source>
</evidence>